<dbReference type="SUPFAM" id="SSF117074">
    <property type="entry name" value="Hypothetical protein PA1324"/>
    <property type="match status" value="1"/>
</dbReference>
<dbReference type="KEGG" id="nev:NTE_03427"/>
<organism evidence="3 4">
    <name type="scientific">Candidatus Nitrososphaera evergladensis SR1</name>
    <dbReference type="NCBI Taxonomy" id="1459636"/>
    <lineage>
        <taxon>Archaea</taxon>
        <taxon>Nitrososphaerota</taxon>
        <taxon>Nitrososphaeria</taxon>
        <taxon>Nitrososphaerales</taxon>
        <taxon>Nitrososphaeraceae</taxon>
        <taxon>Nitrososphaera</taxon>
    </lineage>
</organism>
<evidence type="ECO:0000313" key="3">
    <source>
        <dbReference type="EMBL" id="AIF85455.1"/>
    </source>
</evidence>
<dbReference type="EMBL" id="CP007174">
    <property type="protein sequence ID" value="AIF85455.1"/>
    <property type="molecule type" value="Genomic_DNA"/>
</dbReference>
<dbReference type="InterPro" id="IPR013783">
    <property type="entry name" value="Ig-like_fold"/>
</dbReference>
<reference evidence="3 4" key="1">
    <citation type="journal article" date="2014" name="PLoS ONE">
        <title>Genome Sequence of Candidatus Nitrososphaera evergladensis from Group I.1b Enriched from Everglades Soil Reveals Novel Genomic Features of the Ammonia-Oxidizing Archaea.</title>
        <authorList>
            <person name="Zhalnina K.V."/>
            <person name="Dias R."/>
            <person name="Leonard M.T."/>
            <person name="Dorr de Quadros P."/>
            <person name="Camargo F.A."/>
            <person name="Drew J.C."/>
            <person name="Farmerie W.G."/>
            <person name="Daroub S.H."/>
            <person name="Triplett E.W."/>
        </authorList>
    </citation>
    <scope>NUCLEOTIDE SEQUENCE [LARGE SCALE GENOMIC DNA]</scope>
    <source>
        <strain evidence="3 4">SR1</strain>
    </source>
</reference>
<feature type="compositionally biased region" description="Basic and acidic residues" evidence="1">
    <location>
        <begin position="151"/>
        <end position="162"/>
    </location>
</feature>
<dbReference type="InterPro" id="IPR008969">
    <property type="entry name" value="CarboxyPept-like_regulatory"/>
</dbReference>
<evidence type="ECO:0000256" key="1">
    <source>
        <dbReference type="SAM" id="MobiDB-lite"/>
    </source>
</evidence>
<keyword evidence="2" id="KW-0472">Membrane</keyword>
<name>A0A075MW23_9ARCH</name>
<accession>A0A075MW23</accession>
<gene>
    <name evidence="3" type="ORF">NTE_03427</name>
</gene>
<dbReference type="Gene3D" id="2.60.40.1120">
    <property type="entry name" value="Carboxypeptidase-like, regulatory domain"/>
    <property type="match status" value="2"/>
</dbReference>
<proteinExistence type="predicted"/>
<dbReference type="HOGENOM" id="CLU_241989_0_0_2"/>
<dbReference type="SUPFAM" id="SSF49464">
    <property type="entry name" value="Carboxypeptidase regulatory domain-like"/>
    <property type="match status" value="1"/>
</dbReference>
<sequence length="1665" mass="178582">MSVSAIILSTLLLFSIMYANPLLISKSISHLESLQSINAANIFQSLSLHAMQSSSNNNNSAEQQSSISLSIPLGVAYADSRSNNSTTSTSSTEDTADAGSGGIQSGNPTVLLSGTLYNDKNANGKRDLDDSGISGASIQVSYRPNGTSSQEHGETLKTGEDGSYRTFLPSTSTLIGIQTAVPEGYFETEGGDVHNPSWDNNNNNSSTLTSSFLYNDVQQISGKNIDFGFASIKDSAILVTGMVYEDLNGNGKRDSGEPGISDVGINISYLHPFTEYRIQTLSDGTYQAFLSPTAELVSESSSEPEGMTRTQPVNDVQIDNTTRTIASGIYEFGNLGSLTGPIQNIDFGYANPVANLTVRLQDENGNSIKGPSISFNDATTGQYIDTKKVDENGSVSISWIPAHKVNASIEMGSILYHAPNRNETIITLTRGRNNQIIHLDALKRESVAGTVTDVGGRPIDGMTITASEKVDSRNWFYSSTTDNAGHYNFTLLQGLVTIKGSNASYIVNDKSLDLNKADSPVKVDLTAELMPIHNVTTNVYSKYVGSGWVGPVNPSSENFFTAELTDEFGNHHYPRSDGLISFRGVLGDKIEECVRPYATFRLPESCRSMVLNDTQSIAASFYLQEGGRIEGRVIDAVTADPVSSWNAYLYSLNNDGRREWISSFWNNSQIIDVSVPKAGLYQLDIYSTYNDTDVSSHGSINPSNHFAQITTMVDNDKSALVGDVKLLRERSVVRNEGNAIASTPATAAPGNTITLHVSFNSIITQGMKNTPVLLLEVPANTTLVDKSIVLNGKQAAANYDGGAFYQIPLDGVVNGTSLAGTATYKIRLNDDFDKDGLNISAFLQYDSLESDGGIQKRQEVIGSLHIPVPQLSIDIPHQLTQRGTMVSGQGPAGGKIELYDGNTLLGQTDVSQGGFWRMNVTLPDSGDPAVHVLHANGIIINSSSKILHSRDATVIFDSTSPKLIEVCMQQDLNNRVCVNPELGVARFPYLSVWQYPYNFELRFDHPERVSDVKVFLDGTGGGMGNATLGSDGVYRATIVPSDNKSLGNVDVVYKLVPPDNISKVRIPTLPIQIPPPAGPSPGKLTIQDNNETDFSGRVSLEDGTVYKFASHATKNVKHTPTIAEIKEAISTQHPIFPISIVQTDVNGGLAIKGEVFVPDGAFSSEESGSTKTDFLDVSVDEELHGTLVDFALAPEDSGMQAKSVGNLQSVNYLGTAILQGQIVAHPNGITRGALAGVIGTIVGAQLGMAGLLAAYSTISFLGALGTAFGIGAVLAAGICWAICDEVDPTYLFDPSGFVYEAVPSNRLQNVTATILEQDPKTKQWHVWDAQEFGQINPETVDSDGHYAWDVPEGDWKITYQKPGYQQASSEIIHEPPPRYDVNIGMVSLAAPSVIAVSALAHVDGGTSKNTNSSSIRVQFDKYILANNVENTTITVAGLNGITIPVSTVNAPDGKLLTREIDFVPSQPLVEGSTYSLHVTHRSIVSYASVPMDGDYDDKVVAIGKTSYDLQLTSNGHSLITNSLTNIENADTTSAAVSVTLGQPLIAIAKTNDNLASKTIIIHWSGPDGKIRKTESASPTMNDDTLVSQPFYPTETGQWTATATFADGTPDNSIASKTRNFTVNYDAPVPEFGLNNIAGIIAAISIAISIIITKTGNFSLFGRRWP</sequence>
<feature type="transmembrane region" description="Helical" evidence="2">
    <location>
        <begin position="1233"/>
        <end position="1253"/>
    </location>
</feature>
<feature type="region of interest" description="Disordered" evidence="1">
    <location>
        <begin position="80"/>
        <end position="106"/>
    </location>
</feature>
<feature type="region of interest" description="Disordered" evidence="1">
    <location>
        <begin position="122"/>
        <end position="162"/>
    </location>
</feature>
<feature type="transmembrane region" description="Helical" evidence="2">
    <location>
        <begin position="1260"/>
        <end position="1282"/>
    </location>
</feature>
<keyword evidence="4" id="KW-1185">Reference proteome</keyword>
<dbReference type="STRING" id="1459636.NTE_03427"/>
<keyword evidence="2" id="KW-0812">Transmembrane</keyword>
<feature type="transmembrane region" description="Helical" evidence="2">
    <location>
        <begin position="1631"/>
        <end position="1652"/>
    </location>
</feature>
<evidence type="ECO:0000313" key="4">
    <source>
        <dbReference type="Proteomes" id="UP000028194"/>
    </source>
</evidence>
<dbReference type="Gene3D" id="2.60.40.10">
    <property type="entry name" value="Immunoglobulins"/>
    <property type="match status" value="2"/>
</dbReference>
<keyword evidence="2" id="KW-1133">Transmembrane helix</keyword>
<protein>
    <submittedName>
        <fullName evidence="3">P pilus assembly protein, porin PapC</fullName>
    </submittedName>
</protein>
<dbReference type="Proteomes" id="UP000028194">
    <property type="component" value="Chromosome"/>
</dbReference>
<feature type="compositionally biased region" description="Low complexity" evidence="1">
    <location>
        <begin position="82"/>
        <end position="92"/>
    </location>
</feature>
<evidence type="ECO:0000256" key="2">
    <source>
        <dbReference type="SAM" id="Phobius"/>
    </source>
</evidence>
<feature type="compositionally biased region" description="Polar residues" evidence="1">
    <location>
        <begin position="134"/>
        <end position="150"/>
    </location>
</feature>